<dbReference type="EMBL" id="JACHXZ010000003">
    <property type="protein sequence ID" value="MBB3169373.1"/>
    <property type="molecule type" value="Genomic_DNA"/>
</dbReference>
<dbReference type="RefSeq" id="WP_183910845.1">
    <property type="nucleotide sequence ID" value="NZ_JACHXZ010000003.1"/>
</dbReference>
<keyword evidence="5" id="KW-1185">Reference proteome</keyword>
<dbReference type="Proteomes" id="UP000559987">
    <property type="component" value="Unassembled WGS sequence"/>
</dbReference>
<feature type="compositionally biased region" description="Pro residues" evidence="2">
    <location>
        <begin position="38"/>
        <end position="50"/>
    </location>
</feature>
<reference evidence="4 5" key="1">
    <citation type="submission" date="2020-08" db="EMBL/GenBank/DDBJ databases">
        <title>Genomic Encyclopedia of Type Strains, Phase III (KMG-III): the genomes of soil and plant-associated and newly described type strains.</title>
        <authorList>
            <person name="Whitman W."/>
        </authorList>
    </citation>
    <scope>NUCLEOTIDE SEQUENCE [LARGE SCALE GENOMIC DNA]</scope>
    <source>
        <strain evidence="4 5">CECT 8571</strain>
    </source>
</reference>
<evidence type="ECO:0000313" key="4">
    <source>
        <dbReference type="EMBL" id="MBB3169373.1"/>
    </source>
</evidence>
<keyword evidence="1" id="KW-0175">Coiled coil</keyword>
<proteinExistence type="predicted"/>
<protein>
    <submittedName>
        <fullName evidence="4">Uncharacterized protein HemX</fullName>
    </submittedName>
</protein>
<organism evidence="4 5">
    <name type="scientific">Simiduia aestuariiviva</name>
    <dbReference type="NCBI Taxonomy" id="1510459"/>
    <lineage>
        <taxon>Bacteria</taxon>
        <taxon>Pseudomonadati</taxon>
        <taxon>Pseudomonadota</taxon>
        <taxon>Gammaproteobacteria</taxon>
        <taxon>Cellvibrionales</taxon>
        <taxon>Cellvibrionaceae</taxon>
        <taxon>Simiduia</taxon>
    </lineage>
</organism>
<feature type="region of interest" description="Disordered" evidence="2">
    <location>
        <begin position="1"/>
        <end position="52"/>
    </location>
</feature>
<keyword evidence="3" id="KW-0812">Transmembrane</keyword>
<name>A0A839UNQ6_9GAMM</name>
<accession>A0A839UNQ6</accession>
<feature type="transmembrane region" description="Helical" evidence="3">
    <location>
        <begin position="55"/>
        <end position="75"/>
    </location>
</feature>
<keyword evidence="3" id="KW-0472">Membrane</keyword>
<feature type="coiled-coil region" evidence="1">
    <location>
        <begin position="185"/>
        <end position="212"/>
    </location>
</feature>
<gene>
    <name evidence="4" type="ORF">FHS30_002581</name>
</gene>
<sequence>MNERKEPTLGAAQPEEATRRPAQRPAQPTAGKAAPARPTRPQPSPRPAPKPSQTLATLALLIAFAGVAGSGYLAWQLQQSKTESAVMRGQLEGRIAELEGKLSMTEGEVMESAEAFKAKLVWADSEIRKLWGVSYDTNRKAIAANTEAIEALGKKLDSSNSKLLADVKKQLGSVDGKLLAAQATVDEQIDRMHRQIDKLAGLEKQLTQLKSDMTGRLKSNEEAIKAIDIYRLTVNRDLVTLKEQVNALQAK</sequence>
<keyword evidence="3" id="KW-1133">Transmembrane helix</keyword>
<evidence type="ECO:0000256" key="1">
    <source>
        <dbReference type="SAM" id="Coils"/>
    </source>
</evidence>
<evidence type="ECO:0000313" key="5">
    <source>
        <dbReference type="Proteomes" id="UP000559987"/>
    </source>
</evidence>
<evidence type="ECO:0000256" key="3">
    <source>
        <dbReference type="SAM" id="Phobius"/>
    </source>
</evidence>
<evidence type="ECO:0000256" key="2">
    <source>
        <dbReference type="SAM" id="MobiDB-lite"/>
    </source>
</evidence>
<dbReference type="AlphaFoldDB" id="A0A839UNQ6"/>
<comment type="caution">
    <text evidence="4">The sequence shown here is derived from an EMBL/GenBank/DDBJ whole genome shotgun (WGS) entry which is preliminary data.</text>
</comment>